<proteinExistence type="predicted"/>
<organism evidence="2 3">
    <name type="scientific">Allacma fusca</name>
    <dbReference type="NCBI Taxonomy" id="39272"/>
    <lineage>
        <taxon>Eukaryota</taxon>
        <taxon>Metazoa</taxon>
        <taxon>Ecdysozoa</taxon>
        <taxon>Arthropoda</taxon>
        <taxon>Hexapoda</taxon>
        <taxon>Collembola</taxon>
        <taxon>Symphypleona</taxon>
        <taxon>Sminthuridae</taxon>
        <taxon>Allacma</taxon>
    </lineage>
</organism>
<sequence length="101" mass="12183">FHVLHDEYLQGITGKSVFLQLDYLDMILDFPPCILHTMFLWVGKWFTIMLLDNNKMPYYLNKDTRHLLNRSLLSIQPPHRISRMPRSLDENKNWKGHEWSL</sequence>
<evidence type="ECO:0000313" key="2">
    <source>
        <dbReference type="EMBL" id="CAG7723654.1"/>
    </source>
</evidence>
<dbReference type="EMBL" id="CAJVCH010101354">
    <property type="protein sequence ID" value="CAG7723654.1"/>
    <property type="molecule type" value="Genomic_DNA"/>
</dbReference>
<keyword evidence="1" id="KW-0472">Membrane</keyword>
<evidence type="ECO:0000256" key="1">
    <source>
        <dbReference type="SAM" id="Phobius"/>
    </source>
</evidence>
<gene>
    <name evidence="2" type="ORF">AFUS01_LOCUS12729</name>
</gene>
<dbReference type="Proteomes" id="UP000708208">
    <property type="component" value="Unassembled WGS sequence"/>
</dbReference>
<keyword evidence="1" id="KW-1133">Transmembrane helix</keyword>
<protein>
    <submittedName>
        <fullName evidence="2">Uncharacterized protein</fullName>
    </submittedName>
</protein>
<keyword evidence="1" id="KW-0812">Transmembrane</keyword>
<accession>A0A8J2KCX9</accession>
<comment type="caution">
    <text evidence="2">The sequence shown here is derived from an EMBL/GenBank/DDBJ whole genome shotgun (WGS) entry which is preliminary data.</text>
</comment>
<dbReference type="OrthoDB" id="6497284at2759"/>
<reference evidence="2" key="1">
    <citation type="submission" date="2021-06" db="EMBL/GenBank/DDBJ databases">
        <authorList>
            <person name="Hodson N. C."/>
            <person name="Mongue J. A."/>
            <person name="Jaron S. K."/>
        </authorList>
    </citation>
    <scope>NUCLEOTIDE SEQUENCE</scope>
</reference>
<dbReference type="AlphaFoldDB" id="A0A8J2KCX9"/>
<feature type="non-terminal residue" evidence="2">
    <location>
        <position position="1"/>
    </location>
</feature>
<feature type="transmembrane region" description="Helical" evidence="1">
    <location>
        <begin position="34"/>
        <end position="51"/>
    </location>
</feature>
<evidence type="ECO:0000313" key="3">
    <source>
        <dbReference type="Proteomes" id="UP000708208"/>
    </source>
</evidence>
<name>A0A8J2KCX9_9HEXA</name>
<keyword evidence="3" id="KW-1185">Reference proteome</keyword>